<evidence type="ECO:0000313" key="2">
    <source>
        <dbReference type="Proteomes" id="UP001500454"/>
    </source>
</evidence>
<dbReference type="Proteomes" id="UP001500454">
    <property type="component" value="Unassembled WGS sequence"/>
</dbReference>
<sequence>MRNPSWPVLFRAASERLAQFGQQLLAADASGAPTAAIEQAVLDLSFGLEEAAACADPAARSAVYGYLIETYGLLAQGPWPFAEPQLPGLPADGGVLDYRILYLNGSPVLLNTNLYAAAADVAPLS</sequence>
<gene>
    <name evidence="1" type="ORF">GCM10023186_41870</name>
</gene>
<accession>A0ABP8JJX3</accession>
<protein>
    <submittedName>
        <fullName evidence="1">Uncharacterized protein</fullName>
    </submittedName>
</protein>
<evidence type="ECO:0000313" key="1">
    <source>
        <dbReference type="EMBL" id="GAA4391947.1"/>
    </source>
</evidence>
<dbReference type="EMBL" id="BAABHA010000015">
    <property type="protein sequence ID" value="GAA4391947.1"/>
    <property type="molecule type" value="Genomic_DNA"/>
</dbReference>
<name>A0ABP8JJX3_9BACT</name>
<keyword evidence="2" id="KW-1185">Reference proteome</keyword>
<comment type="caution">
    <text evidence="1">The sequence shown here is derived from an EMBL/GenBank/DDBJ whole genome shotgun (WGS) entry which is preliminary data.</text>
</comment>
<proteinExistence type="predicted"/>
<dbReference type="RefSeq" id="WP_345227423.1">
    <property type="nucleotide sequence ID" value="NZ_BAABHA010000015.1"/>
</dbReference>
<organism evidence="1 2">
    <name type="scientific">Hymenobacter koreensis</name>
    <dbReference type="NCBI Taxonomy" id="1084523"/>
    <lineage>
        <taxon>Bacteria</taxon>
        <taxon>Pseudomonadati</taxon>
        <taxon>Bacteroidota</taxon>
        <taxon>Cytophagia</taxon>
        <taxon>Cytophagales</taxon>
        <taxon>Hymenobacteraceae</taxon>
        <taxon>Hymenobacter</taxon>
    </lineage>
</organism>
<reference evidence="2" key="1">
    <citation type="journal article" date="2019" name="Int. J. Syst. Evol. Microbiol.">
        <title>The Global Catalogue of Microorganisms (GCM) 10K type strain sequencing project: providing services to taxonomists for standard genome sequencing and annotation.</title>
        <authorList>
            <consortium name="The Broad Institute Genomics Platform"/>
            <consortium name="The Broad Institute Genome Sequencing Center for Infectious Disease"/>
            <person name="Wu L."/>
            <person name="Ma J."/>
        </authorList>
    </citation>
    <scope>NUCLEOTIDE SEQUENCE [LARGE SCALE GENOMIC DNA]</scope>
    <source>
        <strain evidence="2">JCM 17924</strain>
    </source>
</reference>